<comment type="caution">
    <text evidence="1">The sequence shown here is derived from an EMBL/GenBank/DDBJ whole genome shotgun (WGS) entry which is preliminary data.</text>
</comment>
<name>A0ACC5XQT5_PANGG</name>
<keyword evidence="2" id="KW-1185">Reference proteome</keyword>
<dbReference type="Proteomes" id="UP000829447">
    <property type="component" value="Linkage Group LG26"/>
</dbReference>
<organism evidence="1 2">
    <name type="scientific">Pangasianodon gigas</name>
    <name type="common">Mekong giant catfish</name>
    <name type="synonym">Pangasius gigas</name>
    <dbReference type="NCBI Taxonomy" id="30993"/>
    <lineage>
        <taxon>Eukaryota</taxon>
        <taxon>Metazoa</taxon>
        <taxon>Chordata</taxon>
        <taxon>Craniata</taxon>
        <taxon>Vertebrata</taxon>
        <taxon>Euteleostomi</taxon>
        <taxon>Actinopterygii</taxon>
        <taxon>Neopterygii</taxon>
        <taxon>Teleostei</taxon>
        <taxon>Ostariophysi</taxon>
        <taxon>Siluriformes</taxon>
        <taxon>Pangasiidae</taxon>
        <taxon>Pangasianodon</taxon>
    </lineage>
</organism>
<accession>A0ACC5XQT5</accession>
<proteinExistence type="predicted"/>
<protein>
    <submittedName>
        <fullName evidence="1">Uncharacterized protein</fullName>
    </submittedName>
</protein>
<reference evidence="1 2" key="1">
    <citation type="journal article" date="2022" name="bioRxiv">
        <title>An ancient truncated duplication of the anti-Mullerian hormone receptor type 2 gene is a potential conserved master sex determinant in the Pangasiidae catfish family.</title>
        <authorList>
            <person name="Wen M."/>
            <person name="Pan Q."/>
            <person name="Jouanno E."/>
            <person name="Montfort J."/>
            <person name="Zahm M."/>
            <person name="Cabau C."/>
            <person name="Klopp C."/>
            <person name="Iampietro C."/>
            <person name="Roques C."/>
            <person name="Bouchez O."/>
            <person name="Castinel A."/>
            <person name="Donnadieu C."/>
            <person name="Parrinello H."/>
            <person name="Poncet C."/>
            <person name="Belmonte E."/>
            <person name="Gautier V."/>
            <person name="Avarre J.-C."/>
            <person name="Dugue R."/>
            <person name="Gustiano R."/>
            <person name="Ha T.T.T."/>
            <person name="Campet M."/>
            <person name="Sriphairoj K."/>
            <person name="Ribolli J."/>
            <person name="de Almeida F.L."/>
            <person name="Desvignes T."/>
            <person name="Postlethwait J.H."/>
            <person name="Bucao C.F."/>
            <person name="Robinson-Rechavi M."/>
            <person name="Bobe J."/>
            <person name="Herpin A."/>
            <person name="Guiguen Y."/>
        </authorList>
    </citation>
    <scope>NUCLEOTIDE SEQUENCE [LARGE SCALE GENOMIC DNA]</scope>
    <source>
        <strain evidence="1">YG-Dec2019</strain>
    </source>
</reference>
<gene>
    <name evidence="1" type="ORF">PGIGA_G00159780</name>
</gene>
<evidence type="ECO:0000313" key="2">
    <source>
        <dbReference type="Proteomes" id="UP000829447"/>
    </source>
</evidence>
<dbReference type="EMBL" id="CM040479">
    <property type="protein sequence ID" value="MCI4393628.1"/>
    <property type="molecule type" value="Genomic_DNA"/>
</dbReference>
<evidence type="ECO:0000313" key="1">
    <source>
        <dbReference type="EMBL" id="MCI4393628.1"/>
    </source>
</evidence>
<sequence>MGLQKTGALLLLILIISPAEALGLYDPKFCYLLDVFLLVYGIIITALFVRERQRTQPKDNMQKDSTYATLSGAQSTYDDLRSRDAEKGRARGGRRRTDDETYTRLKDKTEDTYKEIQVKKDRRPNDQVYQGLSSATKDTYDALHMQPLPPRR</sequence>